<dbReference type="AlphaFoldDB" id="A0A226E3G6"/>
<evidence type="ECO:0000256" key="2">
    <source>
        <dbReference type="SAM" id="Phobius"/>
    </source>
</evidence>
<comment type="caution">
    <text evidence="3">The sequence shown here is derived from an EMBL/GenBank/DDBJ whole genome shotgun (WGS) entry which is preliminary data.</text>
</comment>
<name>A0A226E3G6_FOLCA</name>
<gene>
    <name evidence="3" type="ORF">Fcan01_13056</name>
</gene>
<keyword evidence="2" id="KW-0472">Membrane</keyword>
<feature type="transmembrane region" description="Helical" evidence="2">
    <location>
        <begin position="133"/>
        <end position="154"/>
    </location>
</feature>
<feature type="region of interest" description="Disordered" evidence="1">
    <location>
        <begin position="82"/>
        <end position="118"/>
    </location>
</feature>
<sequence>MAIVCSVYGNEHRQLKRKILALSFLDLVFIISTLVFVMMQLVSVGHLYANYANSQNETDFLTSANSALSDSQNGELALSLTEPHKDDDSVNPSSQAGDCNSTSASGDPRCETSEENNQNDDVLTSRTVIGARISLSIQLIIYLAQFGFGILLFIASYHNDSRNLHLWVLFSEIMVVIVGLNLFINFFGKFLWLSALLTTLYIVFKIVLIRLVRKFIKVNDLALTQFGSVGEFD</sequence>
<keyword evidence="2" id="KW-0812">Transmembrane</keyword>
<keyword evidence="4" id="KW-1185">Reference proteome</keyword>
<proteinExistence type="predicted"/>
<accession>A0A226E3G6</accession>
<evidence type="ECO:0000313" key="4">
    <source>
        <dbReference type="Proteomes" id="UP000198287"/>
    </source>
</evidence>
<dbReference type="Proteomes" id="UP000198287">
    <property type="component" value="Unassembled WGS sequence"/>
</dbReference>
<reference evidence="3 4" key="1">
    <citation type="submission" date="2015-12" db="EMBL/GenBank/DDBJ databases">
        <title>The genome of Folsomia candida.</title>
        <authorList>
            <person name="Faddeeva A."/>
            <person name="Derks M.F."/>
            <person name="Anvar Y."/>
            <person name="Smit S."/>
            <person name="Van Straalen N."/>
            <person name="Roelofs D."/>
        </authorList>
    </citation>
    <scope>NUCLEOTIDE SEQUENCE [LARGE SCALE GENOMIC DNA]</scope>
    <source>
        <strain evidence="3 4">VU population</strain>
        <tissue evidence="3">Whole body</tissue>
    </source>
</reference>
<evidence type="ECO:0000256" key="1">
    <source>
        <dbReference type="SAM" id="MobiDB-lite"/>
    </source>
</evidence>
<evidence type="ECO:0000313" key="3">
    <source>
        <dbReference type="EMBL" id="OXA51979.1"/>
    </source>
</evidence>
<feature type="transmembrane region" description="Helical" evidence="2">
    <location>
        <begin position="19"/>
        <end position="42"/>
    </location>
</feature>
<keyword evidence="2" id="KW-1133">Transmembrane helix</keyword>
<protein>
    <submittedName>
        <fullName evidence="3">Uncharacterized protein</fullName>
    </submittedName>
</protein>
<organism evidence="3 4">
    <name type="scientific">Folsomia candida</name>
    <name type="common">Springtail</name>
    <dbReference type="NCBI Taxonomy" id="158441"/>
    <lineage>
        <taxon>Eukaryota</taxon>
        <taxon>Metazoa</taxon>
        <taxon>Ecdysozoa</taxon>
        <taxon>Arthropoda</taxon>
        <taxon>Hexapoda</taxon>
        <taxon>Collembola</taxon>
        <taxon>Entomobryomorpha</taxon>
        <taxon>Isotomoidea</taxon>
        <taxon>Isotomidae</taxon>
        <taxon>Proisotominae</taxon>
        <taxon>Folsomia</taxon>
    </lineage>
</organism>
<dbReference type="EMBL" id="LNIX01000007">
    <property type="protein sequence ID" value="OXA51979.1"/>
    <property type="molecule type" value="Genomic_DNA"/>
</dbReference>
<feature type="transmembrane region" description="Helical" evidence="2">
    <location>
        <begin position="190"/>
        <end position="208"/>
    </location>
</feature>
<feature type="transmembrane region" description="Helical" evidence="2">
    <location>
        <begin position="166"/>
        <end position="184"/>
    </location>
</feature>
<feature type="compositionally biased region" description="Polar residues" evidence="1">
    <location>
        <begin position="90"/>
        <end position="105"/>
    </location>
</feature>